<keyword evidence="1" id="KW-0732">Signal</keyword>
<organism evidence="2 3">
    <name type="scientific">Caenorhabditis angaria</name>
    <dbReference type="NCBI Taxonomy" id="860376"/>
    <lineage>
        <taxon>Eukaryota</taxon>
        <taxon>Metazoa</taxon>
        <taxon>Ecdysozoa</taxon>
        <taxon>Nematoda</taxon>
        <taxon>Chromadorea</taxon>
        <taxon>Rhabditida</taxon>
        <taxon>Rhabditina</taxon>
        <taxon>Rhabditomorpha</taxon>
        <taxon>Rhabditoidea</taxon>
        <taxon>Rhabditidae</taxon>
        <taxon>Peloderinae</taxon>
        <taxon>Caenorhabditis</taxon>
    </lineage>
</organism>
<feature type="chain" id="PRO_5040158700" evidence="1">
    <location>
        <begin position="18"/>
        <end position="104"/>
    </location>
</feature>
<evidence type="ECO:0000256" key="1">
    <source>
        <dbReference type="SAM" id="SignalP"/>
    </source>
</evidence>
<dbReference type="AlphaFoldDB" id="A0A9P1IDE6"/>
<name>A0A9P1IDE6_9PELO</name>
<gene>
    <name evidence="2" type="ORF">CAMP_LOCUS5652</name>
</gene>
<proteinExistence type="predicted"/>
<protein>
    <submittedName>
        <fullName evidence="2">Uncharacterized protein</fullName>
    </submittedName>
</protein>
<keyword evidence="3" id="KW-1185">Reference proteome</keyword>
<feature type="signal peptide" evidence="1">
    <location>
        <begin position="1"/>
        <end position="17"/>
    </location>
</feature>
<dbReference type="EMBL" id="CANHGI010000002">
    <property type="protein sequence ID" value="CAI5443015.1"/>
    <property type="molecule type" value="Genomic_DNA"/>
</dbReference>
<comment type="caution">
    <text evidence="2">The sequence shown here is derived from an EMBL/GenBank/DDBJ whole genome shotgun (WGS) entry which is preliminary data.</text>
</comment>
<accession>A0A9P1IDE6</accession>
<reference evidence="2" key="1">
    <citation type="submission" date="2022-11" db="EMBL/GenBank/DDBJ databases">
        <authorList>
            <person name="Kikuchi T."/>
        </authorList>
    </citation>
    <scope>NUCLEOTIDE SEQUENCE</scope>
    <source>
        <strain evidence="2">PS1010</strain>
    </source>
</reference>
<evidence type="ECO:0000313" key="3">
    <source>
        <dbReference type="Proteomes" id="UP001152747"/>
    </source>
</evidence>
<sequence>MIFPIFLALLLVPISLAQLPSGISDLQTRNLEQADIITIVSRAVNSYISNRGNLKYAVGQIQSSLEGISPDYKWNVVIGQFSIASRASKECFFIYDGQKFMIYY</sequence>
<dbReference type="Proteomes" id="UP001152747">
    <property type="component" value="Unassembled WGS sequence"/>
</dbReference>
<evidence type="ECO:0000313" key="2">
    <source>
        <dbReference type="EMBL" id="CAI5443015.1"/>
    </source>
</evidence>